<dbReference type="RefSeq" id="WP_050331823.1">
    <property type="nucleotide sequence ID" value="NZ_CP092966.1"/>
</dbReference>
<comment type="similarity">
    <text evidence="4">Belongs to the IsaB family.</text>
</comment>
<evidence type="ECO:0000256" key="3">
    <source>
        <dbReference type="ARBA" id="ARBA00022729"/>
    </source>
</evidence>
<feature type="chain" id="PRO_5041114853" description="Immunodominant staphylococcal antigen B" evidence="6">
    <location>
        <begin position="27"/>
        <end position="172"/>
    </location>
</feature>
<gene>
    <name evidence="7" type="ORF">HR081_05180</name>
    <name evidence="8" type="ORF">RCO12_07090</name>
</gene>
<organism evidence="7 9">
    <name type="scientific">Staphylococcus coagulans</name>
    <dbReference type="NCBI Taxonomy" id="74706"/>
    <lineage>
        <taxon>Bacteria</taxon>
        <taxon>Bacillati</taxon>
        <taxon>Bacillota</taxon>
        <taxon>Bacilli</taxon>
        <taxon>Bacillales</taxon>
        <taxon>Staphylococcaceae</taxon>
        <taxon>Staphylococcus</taxon>
    </lineage>
</organism>
<dbReference type="InterPro" id="IPR058086">
    <property type="entry name" value="IsaB"/>
</dbReference>
<protein>
    <recommendedName>
        <fullName evidence="5">Immunodominant staphylococcal antigen B</fullName>
    </recommendedName>
</protein>
<dbReference type="Proteomes" id="UP000524893">
    <property type="component" value="Unassembled WGS sequence"/>
</dbReference>
<evidence type="ECO:0000313" key="8">
    <source>
        <dbReference type="EMBL" id="MDR5603201.1"/>
    </source>
</evidence>
<dbReference type="EMBL" id="JAVJGV010000029">
    <property type="protein sequence ID" value="MDR5603201.1"/>
    <property type="molecule type" value="Genomic_DNA"/>
</dbReference>
<comment type="caution">
    <text evidence="7">The sequence shown here is derived from an EMBL/GenBank/DDBJ whole genome shotgun (WGS) entry which is preliminary data.</text>
</comment>
<evidence type="ECO:0000313" key="10">
    <source>
        <dbReference type="Proteomes" id="UP001255050"/>
    </source>
</evidence>
<sequence length="172" mass="18890">MNQMTKVVIATSLSVGTLLGATSVGAQLPTDAHAATAQKAPYYTYKGVFNYKSNNALEDKNFYQALKADNFKYEGLKVGQSTRADVEKALGKDLKKYYAKKGITYYEKNDVIIGIDDHNKLVNLTLLVDKVEHSDKAIRDHVKSGEIFDAKTTQVAFYPGNSIVIKAKGSMA</sequence>
<name>A0A9X1E5R8_9STAP</name>
<dbReference type="NCBIfam" id="NF047686">
    <property type="entry name" value="IsaB_fam"/>
    <property type="match status" value="1"/>
</dbReference>
<evidence type="ECO:0000256" key="6">
    <source>
        <dbReference type="SAM" id="SignalP"/>
    </source>
</evidence>
<feature type="signal peptide" evidence="6">
    <location>
        <begin position="1"/>
        <end position="26"/>
    </location>
</feature>
<accession>A0A9X1E5R8</accession>
<dbReference type="GeneID" id="72415386"/>
<keyword evidence="3 6" id="KW-0732">Signal</keyword>
<keyword evidence="2" id="KW-0964">Secreted</keyword>
<comment type="subcellular location">
    <subcellularLocation>
        <location evidence="1">Secreted</location>
    </subcellularLocation>
</comment>
<dbReference type="EMBL" id="JABTCN010000011">
    <property type="protein sequence ID" value="MBA8776308.1"/>
    <property type="molecule type" value="Genomic_DNA"/>
</dbReference>
<reference evidence="8 10" key="2">
    <citation type="submission" date="2023-08" db="EMBL/GenBank/DDBJ databases">
        <title>Whole genome sequencing of Staphylococcus coagulans NN-2474.</title>
        <authorList>
            <person name="Kropotov V.S."/>
            <person name="Boriskina E.V."/>
            <person name="Gordinskaya N.A."/>
            <person name="Shkurkina I.S."/>
            <person name="Kryazhev D.V."/>
            <person name="Alekseeva A.E."/>
            <person name="Makhova M.A."/>
        </authorList>
    </citation>
    <scope>NUCLEOTIDE SEQUENCE [LARGE SCALE GENOMIC DNA]</scope>
    <source>
        <strain evidence="8 10">NN-2474</strain>
    </source>
</reference>
<dbReference type="Proteomes" id="UP001255050">
    <property type="component" value="Unassembled WGS sequence"/>
</dbReference>
<evidence type="ECO:0000256" key="5">
    <source>
        <dbReference type="ARBA" id="ARBA00093792"/>
    </source>
</evidence>
<dbReference type="AlphaFoldDB" id="A0A9X1E5R8"/>
<evidence type="ECO:0000256" key="1">
    <source>
        <dbReference type="ARBA" id="ARBA00004613"/>
    </source>
</evidence>
<evidence type="ECO:0000313" key="7">
    <source>
        <dbReference type="EMBL" id="MBA8776308.1"/>
    </source>
</evidence>
<evidence type="ECO:0000256" key="2">
    <source>
        <dbReference type="ARBA" id="ARBA00022525"/>
    </source>
</evidence>
<keyword evidence="10" id="KW-1185">Reference proteome</keyword>
<proteinExistence type="inferred from homology"/>
<reference evidence="7 9" key="1">
    <citation type="journal article" date="2020" name="Access Microbiol">
        <title>Isolation and genome sequencing of Staphylococcus schleiferi subspecies coagulans from Antarctic seals.</title>
        <authorList>
            <person name="Foster G."/>
            <person name="Robb A."/>
            <person name="Paterson G.K."/>
        </authorList>
    </citation>
    <scope>NUCLEOTIDE SEQUENCE [LARGE SCALE GENOMIC DNA]</scope>
    <source>
        <strain evidence="7 9">M615/02/4</strain>
    </source>
</reference>
<evidence type="ECO:0000313" key="9">
    <source>
        <dbReference type="Proteomes" id="UP000524893"/>
    </source>
</evidence>
<evidence type="ECO:0000256" key="4">
    <source>
        <dbReference type="ARBA" id="ARBA00093777"/>
    </source>
</evidence>